<gene>
    <name evidence="2" type="ORF">ATP06_0203440</name>
    <name evidence="1" type="ORF">AVL48_30465</name>
</gene>
<evidence type="ECO:0008006" key="5">
    <source>
        <dbReference type="Google" id="ProtNLM"/>
    </source>
</evidence>
<keyword evidence="4" id="KW-1185">Reference proteome</keyword>
<comment type="caution">
    <text evidence="1">The sequence shown here is derived from an EMBL/GenBank/DDBJ whole genome shotgun (WGS) entry which is preliminary data.</text>
</comment>
<name>A0A154MN57_9PSEU</name>
<evidence type="ECO:0000313" key="2">
    <source>
        <dbReference type="EMBL" id="OKA10471.1"/>
    </source>
</evidence>
<reference evidence="2 4" key="2">
    <citation type="submission" date="2016-11" db="EMBL/GenBank/DDBJ databases">
        <title>Genome sequencing of Amycolatopsis regifaucium.</title>
        <authorList>
            <person name="Mayilraj S."/>
            <person name="Kaur N."/>
        </authorList>
    </citation>
    <scope>NUCLEOTIDE SEQUENCE [LARGE SCALE GENOMIC DNA]</scope>
    <source>
        <strain evidence="2 4">GY080</strain>
    </source>
</reference>
<dbReference type="SUPFAM" id="SSF109854">
    <property type="entry name" value="DinB/YfiT-like putative metalloenzymes"/>
    <property type="match status" value="1"/>
</dbReference>
<evidence type="ECO:0000313" key="4">
    <source>
        <dbReference type="Proteomes" id="UP000186883"/>
    </source>
</evidence>
<dbReference type="InterPro" id="IPR007061">
    <property type="entry name" value="MST-like"/>
</dbReference>
<dbReference type="Proteomes" id="UP000076321">
    <property type="component" value="Unassembled WGS sequence"/>
</dbReference>
<dbReference type="AlphaFoldDB" id="A0A154MN57"/>
<dbReference type="InterPro" id="IPR034660">
    <property type="entry name" value="DinB/YfiT-like"/>
</dbReference>
<dbReference type="Gene3D" id="1.20.120.450">
    <property type="entry name" value="dinb family like domain"/>
    <property type="match status" value="1"/>
</dbReference>
<evidence type="ECO:0000313" key="1">
    <source>
        <dbReference type="EMBL" id="KZB85774.1"/>
    </source>
</evidence>
<dbReference type="NCBIfam" id="NF047843">
    <property type="entry name" value="MST_Rv0443"/>
    <property type="match status" value="1"/>
</dbReference>
<dbReference type="EMBL" id="LOBU02000004">
    <property type="protein sequence ID" value="OKA10471.1"/>
    <property type="molecule type" value="Genomic_DNA"/>
</dbReference>
<dbReference type="EMBL" id="LQCI01000010">
    <property type="protein sequence ID" value="KZB85774.1"/>
    <property type="molecule type" value="Genomic_DNA"/>
</dbReference>
<dbReference type="RefSeq" id="WP_061983289.1">
    <property type="nucleotide sequence ID" value="NZ_FOPQ01000013.1"/>
</dbReference>
<accession>A0A154MN57</accession>
<dbReference type="Proteomes" id="UP000186883">
    <property type="component" value="Unassembled WGS sequence"/>
</dbReference>
<organism evidence="1 3">
    <name type="scientific">Amycolatopsis regifaucium</name>
    <dbReference type="NCBI Taxonomy" id="546365"/>
    <lineage>
        <taxon>Bacteria</taxon>
        <taxon>Bacillati</taxon>
        <taxon>Actinomycetota</taxon>
        <taxon>Actinomycetes</taxon>
        <taxon>Pseudonocardiales</taxon>
        <taxon>Pseudonocardiaceae</taxon>
        <taxon>Amycolatopsis</taxon>
    </lineage>
</organism>
<evidence type="ECO:0000313" key="3">
    <source>
        <dbReference type="Proteomes" id="UP000076321"/>
    </source>
</evidence>
<dbReference type="OrthoDB" id="2363925at2"/>
<proteinExistence type="predicted"/>
<dbReference type="Pfam" id="PF04978">
    <property type="entry name" value="MST"/>
    <property type="match status" value="1"/>
</dbReference>
<reference evidence="1 3" key="1">
    <citation type="submission" date="2015-12" db="EMBL/GenBank/DDBJ databases">
        <title>Amycolatopsis regifaucium genome sequencing and assembly.</title>
        <authorList>
            <person name="Mayilraj S."/>
        </authorList>
    </citation>
    <scope>NUCLEOTIDE SEQUENCE [LARGE SCALE GENOMIC DNA]</scope>
    <source>
        <strain evidence="1 3">GY080</strain>
    </source>
</reference>
<sequence>MKLAEVLADEFGRIREVVHEAVEGLSAEQLVASPAPGANTIAWLVWHLARVQDDHVADLMGTEQIWTSRGWLDRFELPFPAADIGYGHRPEDVDAVRVDSADLLTGYYDEVHEATTAWVAGLDEAALDRIVDEAWDPPVTLGVRLVSVLSDDLQHAGQAAYVRGLVLRDT</sequence>
<protein>
    <recommendedName>
        <fullName evidence="5">Chorismate synthase</fullName>
    </recommendedName>
</protein>